<feature type="transmembrane region" description="Helical" evidence="8">
    <location>
        <begin position="506"/>
        <end position="530"/>
    </location>
</feature>
<feature type="transmembrane region" description="Helical" evidence="8">
    <location>
        <begin position="259"/>
        <end position="281"/>
    </location>
</feature>
<comment type="similarity">
    <text evidence="8">Belongs to the MurJ/MviN family.</text>
</comment>
<dbReference type="PRINTS" id="PR01806">
    <property type="entry name" value="VIRFACTRMVIN"/>
</dbReference>
<dbReference type="GO" id="GO:0034204">
    <property type="term" value="P:lipid translocation"/>
    <property type="evidence" value="ECO:0007669"/>
    <property type="project" value="TreeGrafter"/>
</dbReference>
<dbReference type="UniPathway" id="UPA00219"/>
<protein>
    <recommendedName>
        <fullName evidence="8">Probable lipid II flippase MurJ</fullName>
    </recommendedName>
</protein>
<name>A0A402B582_9CHLR</name>
<keyword evidence="5 8" id="KW-0573">Peptidoglycan synthesis</keyword>
<feature type="transmembrane region" description="Helical" evidence="8">
    <location>
        <begin position="334"/>
        <end position="357"/>
    </location>
</feature>
<evidence type="ECO:0000256" key="2">
    <source>
        <dbReference type="ARBA" id="ARBA00022475"/>
    </source>
</evidence>
<comment type="caution">
    <text evidence="10">The sequence shown here is derived from an EMBL/GenBank/DDBJ whole genome shotgun (WGS) entry which is preliminary data.</text>
</comment>
<keyword evidence="8" id="KW-0813">Transport</keyword>
<evidence type="ECO:0000256" key="5">
    <source>
        <dbReference type="ARBA" id="ARBA00022984"/>
    </source>
</evidence>
<evidence type="ECO:0000256" key="9">
    <source>
        <dbReference type="SAM" id="MobiDB-lite"/>
    </source>
</evidence>
<gene>
    <name evidence="8" type="primary">murJ</name>
    <name evidence="10" type="ORF">KDA_19790</name>
</gene>
<feature type="transmembrane region" description="Helical" evidence="8">
    <location>
        <begin position="550"/>
        <end position="572"/>
    </location>
</feature>
<feature type="compositionally biased region" description="Polar residues" evidence="9">
    <location>
        <begin position="37"/>
        <end position="70"/>
    </location>
</feature>
<dbReference type="OrthoDB" id="9804143at2"/>
<keyword evidence="6 8" id="KW-1133">Transmembrane helix</keyword>
<feature type="transmembrane region" description="Helical" evidence="8">
    <location>
        <begin position="226"/>
        <end position="247"/>
    </location>
</feature>
<comment type="pathway">
    <text evidence="8">Cell wall biogenesis; peptidoglycan biosynthesis.</text>
</comment>
<dbReference type="CDD" id="cd13123">
    <property type="entry name" value="MATE_MurJ_like"/>
    <property type="match status" value="1"/>
</dbReference>
<keyword evidence="3 8" id="KW-0812">Transmembrane</keyword>
<keyword evidence="8" id="KW-0961">Cell wall biogenesis/degradation</keyword>
<sequence>MENERQPASLPANGDTSQEKNAGWSQVQRTKPEFPHNENSPPKQPVTTPSNEPEDPVTQNQGSMPSTYQESIQDMGTSLGYGQGMEYQYSDVPQPSQPMAQLRMEKFQRQRYQQTRNQLQSKTEITHSFKKPNIPRTTTPLYSLMPVQEAISHTSLAEESVDLAEIKPDTGVMRRIRVGQATFILSGSFIASRVLGLVKTSLTAYILGATIFSDAFYQAFTIPDTIFNIVAGGALSSAFIPVFTHYMNKNKDEKTAWHVANASLTLATMVMVIIAIFAAIFADKIVPLYNPPTTPERAATIPVIVTLVRIMLLQSIILGAGSITNAVLNARQNFFLPAIGTVLYNAGSIIGLIPGLILKATGHGNPEFAVYSASVGIIVGALIQVGIQVPGLAKVGMHFKPTADWRHPAVIQIGRQMLPRIFNAAMLSSSVFVDGFLIGQLGLATTDNELINGLKTESFQAMQLMQLPLGVFGMALATATFPTLAEYVTRGRMDKVRGLILETLRGILFLSIPSCLGLMLLGLPIVQSLLAHGSYITDNLGHFTLAKADATVLALNMFAIGLPAFATIEILTRSFYAMRDSKTPVIISVGQFILKIALSIILITPFTNFGGVVWGMSSLALSTTIASILEAIALFILLHRRVKGLTEKSLSIFTMRVLAATAGMSVAVFVVRALLDTALNTTDTQRFIFMGTAGIGLAILKLGIELISGSIIYLRLARLFGIEEMGPIRRLLDRFKLSWIL</sequence>
<dbReference type="PANTHER" id="PTHR47019:SF1">
    <property type="entry name" value="LIPID II FLIPPASE MURJ"/>
    <property type="match status" value="1"/>
</dbReference>
<evidence type="ECO:0000256" key="8">
    <source>
        <dbReference type="HAMAP-Rule" id="MF_02078"/>
    </source>
</evidence>
<dbReference type="InterPro" id="IPR004268">
    <property type="entry name" value="MurJ"/>
</dbReference>
<feature type="transmembrane region" description="Helical" evidence="8">
    <location>
        <begin position="650"/>
        <end position="675"/>
    </location>
</feature>
<evidence type="ECO:0000313" key="10">
    <source>
        <dbReference type="EMBL" id="GCE26495.1"/>
    </source>
</evidence>
<feature type="region of interest" description="Disordered" evidence="9">
    <location>
        <begin position="1"/>
        <end position="70"/>
    </location>
</feature>
<dbReference type="GO" id="GO:0005886">
    <property type="term" value="C:plasma membrane"/>
    <property type="evidence" value="ECO:0007669"/>
    <property type="project" value="UniProtKB-SubCell"/>
</dbReference>
<organism evidence="10 11">
    <name type="scientific">Dictyobacter alpinus</name>
    <dbReference type="NCBI Taxonomy" id="2014873"/>
    <lineage>
        <taxon>Bacteria</taxon>
        <taxon>Bacillati</taxon>
        <taxon>Chloroflexota</taxon>
        <taxon>Ktedonobacteria</taxon>
        <taxon>Ktedonobacterales</taxon>
        <taxon>Dictyobacteraceae</taxon>
        <taxon>Dictyobacter</taxon>
    </lineage>
</organism>
<feature type="transmembrane region" description="Helical" evidence="8">
    <location>
        <begin position="687"/>
        <end position="714"/>
    </location>
</feature>
<keyword evidence="2 8" id="KW-1003">Cell membrane</keyword>
<dbReference type="HAMAP" id="MF_02078">
    <property type="entry name" value="MurJ_MviN"/>
    <property type="match status" value="1"/>
</dbReference>
<evidence type="ECO:0000256" key="6">
    <source>
        <dbReference type="ARBA" id="ARBA00022989"/>
    </source>
</evidence>
<dbReference type="GO" id="GO:0015648">
    <property type="term" value="F:lipid-linked peptidoglycan transporter activity"/>
    <property type="evidence" value="ECO:0007669"/>
    <property type="project" value="UniProtKB-UniRule"/>
</dbReference>
<evidence type="ECO:0000313" key="11">
    <source>
        <dbReference type="Proteomes" id="UP000287171"/>
    </source>
</evidence>
<dbReference type="Proteomes" id="UP000287171">
    <property type="component" value="Unassembled WGS sequence"/>
</dbReference>
<keyword evidence="7 8" id="KW-0472">Membrane</keyword>
<dbReference type="NCBIfam" id="TIGR01695">
    <property type="entry name" value="murJ_mviN"/>
    <property type="match status" value="1"/>
</dbReference>
<feature type="transmembrane region" description="Helical" evidence="8">
    <location>
        <begin position="421"/>
        <end position="444"/>
    </location>
</feature>
<feature type="compositionally biased region" description="Polar residues" evidence="9">
    <location>
        <begin position="14"/>
        <end position="29"/>
    </location>
</feature>
<accession>A0A402B582</accession>
<dbReference type="GO" id="GO:0071555">
    <property type="term" value="P:cell wall organization"/>
    <property type="evidence" value="ECO:0007669"/>
    <property type="project" value="UniProtKB-KW"/>
</dbReference>
<evidence type="ECO:0000256" key="7">
    <source>
        <dbReference type="ARBA" id="ARBA00023136"/>
    </source>
</evidence>
<comment type="subcellular location">
    <subcellularLocation>
        <location evidence="1 8">Cell membrane</location>
        <topology evidence="1 8">Multi-pass membrane protein</topology>
    </subcellularLocation>
</comment>
<reference evidence="11" key="1">
    <citation type="submission" date="2018-12" db="EMBL/GenBank/DDBJ databases">
        <title>Tengunoibacter tsumagoiensis gen. nov., sp. nov., Dictyobacter kobayashii sp. nov., D. alpinus sp. nov., and D. joshuensis sp. nov. and description of Dictyobacteraceae fam. nov. within the order Ktedonobacterales isolated from Tengu-no-mugimeshi.</title>
        <authorList>
            <person name="Wang C.M."/>
            <person name="Zheng Y."/>
            <person name="Sakai Y."/>
            <person name="Toyoda A."/>
            <person name="Minakuchi Y."/>
            <person name="Abe K."/>
            <person name="Yokota A."/>
            <person name="Yabe S."/>
        </authorList>
    </citation>
    <scope>NUCLEOTIDE SEQUENCE [LARGE SCALE GENOMIC DNA]</scope>
    <source>
        <strain evidence="11">Uno16</strain>
    </source>
</reference>
<dbReference type="PANTHER" id="PTHR47019">
    <property type="entry name" value="LIPID II FLIPPASE MURJ"/>
    <property type="match status" value="1"/>
</dbReference>
<feature type="transmembrane region" description="Helical" evidence="8">
    <location>
        <begin position="369"/>
        <end position="387"/>
    </location>
</feature>
<proteinExistence type="inferred from homology"/>
<dbReference type="AlphaFoldDB" id="A0A402B582"/>
<feature type="transmembrane region" description="Helical" evidence="8">
    <location>
        <begin position="612"/>
        <end position="638"/>
    </location>
</feature>
<feature type="transmembrane region" description="Helical" evidence="8">
    <location>
        <begin position="301"/>
        <end position="322"/>
    </location>
</feature>
<keyword evidence="4 8" id="KW-0133">Cell shape</keyword>
<comment type="function">
    <text evidence="8">Involved in peptidoglycan biosynthesis. Transports lipid-linked peptidoglycan precursors from the inner to the outer leaflet of the cytoplasmic membrane.</text>
</comment>
<dbReference type="GO" id="GO:0008360">
    <property type="term" value="P:regulation of cell shape"/>
    <property type="evidence" value="ECO:0007669"/>
    <property type="project" value="UniProtKB-KW"/>
</dbReference>
<feature type="transmembrane region" description="Helical" evidence="8">
    <location>
        <begin position="584"/>
        <end position="606"/>
    </location>
</feature>
<dbReference type="EMBL" id="BIFT01000001">
    <property type="protein sequence ID" value="GCE26495.1"/>
    <property type="molecule type" value="Genomic_DNA"/>
</dbReference>
<evidence type="ECO:0000256" key="4">
    <source>
        <dbReference type="ARBA" id="ARBA00022960"/>
    </source>
</evidence>
<dbReference type="RefSeq" id="WP_126626944.1">
    <property type="nucleotide sequence ID" value="NZ_BIFT01000001.1"/>
</dbReference>
<feature type="transmembrane region" description="Helical" evidence="8">
    <location>
        <begin position="464"/>
        <end position="485"/>
    </location>
</feature>
<keyword evidence="11" id="KW-1185">Reference proteome</keyword>
<evidence type="ECO:0000256" key="3">
    <source>
        <dbReference type="ARBA" id="ARBA00022692"/>
    </source>
</evidence>
<dbReference type="InterPro" id="IPR051050">
    <property type="entry name" value="Lipid_II_flippase_MurJ/MviN"/>
</dbReference>
<dbReference type="Pfam" id="PF03023">
    <property type="entry name" value="MurJ"/>
    <property type="match status" value="1"/>
</dbReference>
<dbReference type="GO" id="GO:0009252">
    <property type="term" value="P:peptidoglycan biosynthetic process"/>
    <property type="evidence" value="ECO:0007669"/>
    <property type="project" value="UniProtKB-UniRule"/>
</dbReference>
<evidence type="ECO:0000256" key="1">
    <source>
        <dbReference type="ARBA" id="ARBA00004651"/>
    </source>
</evidence>